<accession>A0ABQ0DAR9</accession>
<comment type="caution">
    <text evidence="4">The sequence shown here is derived from an EMBL/GenBank/DDBJ whole genome shotgun (WGS) entry which is preliminary data.</text>
</comment>
<dbReference type="EMBL" id="BAAFRS010000047">
    <property type="protein sequence ID" value="GAB1219942.1"/>
    <property type="molecule type" value="Genomic_DNA"/>
</dbReference>
<dbReference type="Pfam" id="PF00501">
    <property type="entry name" value="AMP-binding"/>
    <property type="match status" value="1"/>
</dbReference>
<keyword evidence="1" id="KW-0547">Nucleotide-binding</keyword>
<keyword evidence="2" id="KW-0067">ATP-binding</keyword>
<dbReference type="Proteomes" id="UP001628156">
    <property type="component" value="Unassembled WGS sequence"/>
</dbReference>
<organism evidence="4 5">
    <name type="scientific">Entamoeba nuttalli</name>
    <dbReference type="NCBI Taxonomy" id="412467"/>
    <lineage>
        <taxon>Eukaryota</taxon>
        <taxon>Amoebozoa</taxon>
        <taxon>Evosea</taxon>
        <taxon>Archamoebae</taxon>
        <taxon>Mastigamoebida</taxon>
        <taxon>Entamoebidae</taxon>
        <taxon>Entamoeba</taxon>
    </lineage>
</organism>
<reference evidence="4 5" key="1">
    <citation type="journal article" date="2019" name="PLoS Negl. Trop. Dis.">
        <title>Whole genome sequencing of Entamoeba nuttalli reveals mammalian host-related molecular signatures and a novel octapeptide-repeat surface protein.</title>
        <authorList>
            <person name="Tanaka M."/>
            <person name="Makiuchi T."/>
            <person name="Komiyama T."/>
            <person name="Shiina T."/>
            <person name="Osaki K."/>
            <person name="Tachibana H."/>
        </authorList>
    </citation>
    <scope>NUCLEOTIDE SEQUENCE [LARGE SCALE GENOMIC DNA]</scope>
    <source>
        <strain evidence="4 5">P19-061405</strain>
    </source>
</reference>
<dbReference type="Gene3D" id="3.40.50.12780">
    <property type="entry name" value="N-terminal domain of ligase-like"/>
    <property type="match status" value="1"/>
</dbReference>
<dbReference type="PANTHER" id="PTHR43272">
    <property type="entry name" value="LONG-CHAIN-FATTY-ACID--COA LIGASE"/>
    <property type="match status" value="1"/>
</dbReference>
<dbReference type="InterPro" id="IPR020845">
    <property type="entry name" value="AMP-binding_CS"/>
</dbReference>
<keyword evidence="5" id="KW-1185">Reference proteome</keyword>
<feature type="domain" description="AMP-dependent synthetase/ligase" evidence="3">
    <location>
        <begin position="49"/>
        <end position="472"/>
    </location>
</feature>
<dbReference type="InterPro" id="IPR000873">
    <property type="entry name" value="AMP-dep_synth/lig_dom"/>
</dbReference>
<sequence>MTQPTYSMDHIHVEGDKLYFENKTKLWNTDCYITQEEVNKKTPYEMLKARVDRFPEEPVFGYRHKTNGRFGDYEWINGPQTIQLVDSVAGGLVNLLHLKKGDACGIMTRNRYEWYIIQFAMQRQGIILIPMYGTFGIDALDYIVKKLELKYLFCSPISKGIELAEKNPSLKLVSFDKLTEKELEDVPSDLNILTYEAILNFGQNHPVAIDLPSIDDTYSVIFTSGTSGNPKGVVHTHRTINNAVWSFCSCGYFDKDVVLKGKINYSYLPSAHVYDQQIVLSFVYGYGAVGFNSGGIPTLVDDFQHLHPTFLITVPRVLQKIYDKFIETVSASCIANTVYKIAYYYKSRAVHDNTTTLINWDAIIFNKIKEMLGGQLDVILNGSAPLTQDLFQWLRVCTGAKIFQGYGLTESFGGFCTAAPGLHDDNHTSVGSPCIDCHMRLVSIPDMDYDVHDEEPTGEIQIKAKQIFKEYYGDEAMTKASFTDDGYFCTGDVGRINYDGSISIIDRKKNLFKLAQGEYIAVEPLENLYGLCPLLQNVFIYGESTDTFIVGIIVPEKSEFIKFLQTQCEYHGNSDEELKSFVERKDVRQCVMKELENHIRNKGVPGYEVLKNIYIELTPFSEANNLLTPSFKLRRPQIKKKYADILNKLRNEVINNEF</sequence>
<dbReference type="PROSITE" id="PS00455">
    <property type="entry name" value="AMP_BINDING"/>
    <property type="match status" value="1"/>
</dbReference>
<protein>
    <recommendedName>
        <fullName evidence="3">AMP-dependent synthetase/ligase domain-containing protein</fullName>
    </recommendedName>
</protein>
<evidence type="ECO:0000259" key="3">
    <source>
        <dbReference type="Pfam" id="PF00501"/>
    </source>
</evidence>
<evidence type="ECO:0000256" key="1">
    <source>
        <dbReference type="ARBA" id="ARBA00022741"/>
    </source>
</evidence>
<evidence type="ECO:0000313" key="4">
    <source>
        <dbReference type="EMBL" id="GAB1219942.1"/>
    </source>
</evidence>
<proteinExistence type="predicted"/>
<dbReference type="SUPFAM" id="SSF56801">
    <property type="entry name" value="Acetyl-CoA synthetase-like"/>
    <property type="match status" value="1"/>
</dbReference>
<name>A0ABQ0DAR9_9EUKA</name>
<gene>
    <name evidence="4" type="ORF">ENUP19_0047G0001</name>
</gene>
<evidence type="ECO:0000256" key="2">
    <source>
        <dbReference type="ARBA" id="ARBA00022840"/>
    </source>
</evidence>
<dbReference type="PANTHER" id="PTHR43272:SF33">
    <property type="entry name" value="AMP-BINDING DOMAIN-CONTAINING PROTEIN-RELATED"/>
    <property type="match status" value="1"/>
</dbReference>
<evidence type="ECO:0000313" key="5">
    <source>
        <dbReference type="Proteomes" id="UP001628156"/>
    </source>
</evidence>
<dbReference type="InterPro" id="IPR042099">
    <property type="entry name" value="ANL_N_sf"/>
</dbReference>